<dbReference type="Gene3D" id="3.40.640.10">
    <property type="entry name" value="Type I PLP-dependent aspartate aminotransferase-like (Major domain)"/>
    <property type="match status" value="1"/>
</dbReference>
<dbReference type="RefSeq" id="WP_188165186.1">
    <property type="nucleotide sequence ID" value="NZ_JACVVX010000004.1"/>
</dbReference>
<sequence length="392" mass="41928">MAGQSSRIKGVNSKLAHTGNKPDEFFGFVNPPVVHASTVLFPDAATMASRSQKYVYGTRGTPTTDALATAIDALEGSAGTIIVPSGLAAVTIPLLAFLSAGDHVLIVDSVYSPTRNFANTMLKRLGVEVEYYEPLIGAGIADLIKPNTKVVFTESPGSNTFEMQDIPAIADAAHKAGAVVMMDNTWATPVYFKPLDYGVDISIHAATKYPAGHSDVLLGTVSANEQHWPKLHETFITLGCCAAPDDVYQVLRGLRTMGIRLEHHQKSTLEIARWLETQPSVSRVLHPALESHPGHTLWKRDFSGSSGIFSIVLKGGGKAKAHAFLDALEVFGLGYSWGGYESLAVHVNIDDRTVANGPYEGPILRLQIGLEDVEDLKEDIAAALAAAEAVAE</sequence>
<comment type="similarity">
    <text evidence="2 7">Belongs to the trans-sulfuration enzymes family.</text>
</comment>
<dbReference type="Proteomes" id="UP000643405">
    <property type="component" value="Unassembled WGS sequence"/>
</dbReference>
<dbReference type="CDD" id="cd00614">
    <property type="entry name" value="CGS_like"/>
    <property type="match status" value="1"/>
</dbReference>
<evidence type="ECO:0000313" key="9">
    <source>
        <dbReference type="Proteomes" id="UP000643405"/>
    </source>
</evidence>
<keyword evidence="9" id="KW-1185">Reference proteome</keyword>
<evidence type="ECO:0000256" key="1">
    <source>
        <dbReference type="ARBA" id="ARBA00001933"/>
    </source>
</evidence>
<dbReference type="EC" id="4.4.1.8" evidence="8"/>
<dbReference type="InterPro" id="IPR015424">
    <property type="entry name" value="PyrdxlP-dep_Trfase"/>
</dbReference>
<comment type="catalytic activity">
    <reaction evidence="5">
        <text>L,L-cystathionine + H2O = L-homocysteine + pyruvate + NH4(+)</text>
        <dbReference type="Rhea" id="RHEA:13965"/>
        <dbReference type="ChEBI" id="CHEBI:15361"/>
        <dbReference type="ChEBI" id="CHEBI:15377"/>
        <dbReference type="ChEBI" id="CHEBI:28938"/>
        <dbReference type="ChEBI" id="CHEBI:58161"/>
        <dbReference type="ChEBI" id="CHEBI:58199"/>
    </reaction>
</comment>
<keyword evidence="4 8" id="KW-0456">Lyase</keyword>
<accession>A0A8J6PP39</accession>
<organism evidence="8 9">
    <name type="scientific">Oryzicola mucosus</name>
    <dbReference type="NCBI Taxonomy" id="2767425"/>
    <lineage>
        <taxon>Bacteria</taxon>
        <taxon>Pseudomonadati</taxon>
        <taxon>Pseudomonadota</taxon>
        <taxon>Alphaproteobacteria</taxon>
        <taxon>Hyphomicrobiales</taxon>
        <taxon>Phyllobacteriaceae</taxon>
        <taxon>Oryzicola</taxon>
    </lineage>
</organism>
<dbReference type="InterPro" id="IPR006233">
    <property type="entry name" value="Cys_b_lyase_bac"/>
</dbReference>
<evidence type="ECO:0000313" key="8">
    <source>
        <dbReference type="EMBL" id="MBD0415747.1"/>
    </source>
</evidence>
<dbReference type="SUPFAM" id="SSF53383">
    <property type="entry name" value="PLP-dependent transferases"/>
    <property type="match status" value="1"/>
</dbReference>
<dbReference type="NCBIfam" id="TIGR01324">
    <property type="entry name" value="cysta_beta_ly_B"/>
    <property type="match status" value="1"/>
</dbReference>
<dbReference type="GO" id="GO:0019346">
    <property type="term" value="P:transsulfuration"/>
    <property type="evidence" value="ECO:0007669"/>
    <property type="project" value="InterPro"/>
</dbReference>
<evidence type="ECO:0000256" key="5">
    <source>
        <dbReference type="ARBA" id="ARBA00047517"/>
    </source>
</evidence>
<dbReference type="InterPro" id="IPR015421">
    <property type="entry name" value="PyrdxlP-dep_Trfase_major"/>
</dbReference>
<evidence type="ECO:0000256" key="4">
    <source>
        <dbReference type="ARBA" id="ARBA00023239"/>
    </source>
</evidence>
<reference evidence="8" key="1">
    <citation type="submission" date="2020-09" db="EMBL/GenBank/DDBJ databases">
        <title>Genome seq and assembly of Tianweitania sp.</title>
        <authorList>
            <person name="Chhetri G."/>
        </authorList>
    </citation>
    <scope>NUCLEOTIDE SEQUENCE</scope>
    <source>
        <strain evidence="8">Rool2</strain>
    </source>
</reference>
<comment type="caution">
    <text evidence="8">The sequence shown here is derived from an EMBL/GenBank/DDBJ whole genome shotgun (WGS) entry which is preliminary data.</text>
</comment>
<dbReference type="Gene3D" id="3.90.1150.10">
    <property type="entry name" value="Aspartate Aminotransferase, domain 1"/>
    <property type="match status" value="1"/>
</dbReference>
<evidence type="ECO:0000256" key="7">
    <source>
        <dbReference type="RuleBase" id="RU362118"/>
    </source>
</evidence>
<evidence type="ECO:0000256" key="2">
    <source>
        <dbReference type="ARBA" id="ARBA00009077"/>
    </source>
</evidence>
<gene>
    <name evidence="8" type="ORF">ICI42_13875</name>
</gene>
<dbReference type="PIRSF" id="PIRSF001434">
    <property type="entry name" value="CGS"/>
    <property type="match status" value="1"/>
</dbReference>
<dbReference type="GO" id="GO:0030170">
    <property type="term" value="F:pyridoxal phosphate binding"/>
    <property type="evidence" value="ECO:0007669"/>
    <property type="project" value="InterPro"/>
</dbReference>
<dbReference type="PANTHER" id="PTHR43500:SF1">
    <property type="entry name" value="CYSTATHIONINE BETA-LYASE-RELATED"/>
    <property type="match status" value="1"/>
</dbReference>
<comment type="cofactor">
    <cofactor evidence="1 7">
        <name>pyridoxal 5'-phosphate</name>
        <dbReference type="ChEBI" id="CHEBI:597326"/>
    </cofactor>
</comment>
<dbReference type="InterPro" id="IPR015422">
    <property type="entry name" value="PyrdxlP-dep_Trfase_small"/>
</dbReference>
<protein>
    <submittedName>
        <fullName evidence="8">Cystathionine beta-lyase</fullName>
        <ecNumber evidence="8">4.4.1.8</ecNumber>
    </submittedName>
</protein>
<dbReference type="Pfam" id="PF01053">
    <property type="entry name" value="Cys_Met_Meta_PP"/>
    <property type="match status" value="1"/>
</dbReference>
<dbReference type="GO" id="GO:0019450">
    <property type="term" value="P:L-cysteine catabolic process to pyruvate"/>
    <property type="evidence" value="ECO:0007669"/>
    <property type="project" value="TreeGrafter"/>
</dbReference>
<dbReference type="EMBL" id="JACVVX010000004">
    <property type="protein sequence ID" value="MBD0415747.1"/>
    <property type="molecule type" value="Genomic_DNA"/>
</dbReference>
<dbReference type="AlphaFoldDB" id="A0A8J6PP39"/>
<dbReference type="NCBIfam" id="NF004626">
    <property type="entry name" value="PRK05967.1"/>
    <property type="match status" value="1"/>
</dbReference>
<evidence type="ECO:0000256" key="3">
    <source>
        <dbReference type="ARBA" id="ARBA00022898"/>
    </source>
</evidence>
<dbReference type="PANTHER" id="PTHR43500">
    <property type="entry name" value="CYSTATHIONINE BETA-LYASE-RELATED"/>
    <property type="match status" value="1"/>
</dbReference>
<proteinExistence type="inferred from homology"/>
<name>A0A8J6PP39_9HYPH</name>
<dbReference type="FunFam" id="3.40.640.10:FF:000046">
    <property type="entry name" value="Cystathionine gamma-lyase"/>
    <property type="match status" value="1"/>
</dbReference>
<dbReference type="GO" id="GO:0047804">
    <property type="term" value="F:cysteine-S-conjugate beta-lyase activity"/>
    <property type="evidence" value="ECO:0007669"/>
    <property type="project" value="InterPro"/>
</dbReference>
<evidence type="ECO:0000256" key="6">
    <source>
        <dbReference type="PIRSR" id="PIRSR001434-2"/>
    </source>
</evidence>
<dbReference type="InterPro" id="IPR000277">
    <property type="entry name" value="Cys/Met-Metab_PyrdxlP-dep_enz"/>
</dbReference>
<feature type="modified residue" description="N6-(pyridoxal phosphate)lysine" evidence="6">
    <location>
        <position position="208"/>
    </location>
</feature>
<keyword evidence="3 6" id="KW-0663">Pyridoxal phosphate</keyword>